<sequence length="245" mass="28118">MPTEVISLFQRLNAPFPYTEYHYDSFGDRCYISGQSITERLNLVLGVGYWKYEGLYDTEKIIQDPGGKNSRVKIYVQFSFFNSELKEWITFIDAGSEQIKSGMHEGDATKSAITDGMKKCASRLGVGSDLYKGLITWDKHQQIIIVPQHYKHYYHDIGWITETPPSSQPQSPNRRTSNKSELTDKLKSRQSALASQIKATWQELAGSLDGFDEWYAKKRSEQVSDQQIMNLLQKRLRQKQITATA</sequence>
<evidence type="ECO:0000313" key="5">
    <source>
        <dbReference type="EMBL" id="OAB71000.1"/>
    </source>
</evidence>
<name>A0A167AGM6_9BACL</name>
<protein>
    <recommendedName>
        <fullName evidence="7">Rad52/22 double-strand break repair protein</fullName>
    </recommendedName>
</protein>
<dbReference type="RefSeq" id="WP_068661345.1">
    <property type="nucleotide sequence ID" value="NZ_CP017770.1"/>
</dbReference>
<evidence type="ECO:0008006" key="7">
    <source>
        <dbReference type="Google" id="ProtNLM"/>
    </source>
</evidence>
<keyword evidence="6" id="KW-1185">Reference proteome</keyword>
<dbReference type="InterPro" id="IPR041247">
    <property type="entry name" value="Rad52_fam"/>
</dbReference>
<dbReference type="GO" id="GO:0006302">
    <property type="term" value="P:double-strand break repair"/>
    <property type="evidence" value="ECO:0007669"/>
    <property type="project" value="UniProtKB-ARBA"/>
</dbReference>
<dbReference type="GO" id="GO:0006310">
    <property type="term" value="P:DNA recombination"/>
    <property type="evidence" value="ECO:0007669"/>
    <property type="project" value="UniProtKB-ARBA"/>
</dbReference>
<dbReference type="AlphaFoldDB" id="A0A167AGM6"/>
<reference evidence="5 6" key="1">
    <citation type="submission" date="2016-02" db="EMBL/GenBank/DDBJ databases">
        <title>Paenibacillus sp. LPB0068, isolated from Crassostrea gigas.</title>
        <authorList>
            <person name="Shin S.-K."/>
            <person name="Yi H."/>
        </authorList>
    </citation>
    <scope>NUCLEOTIDE SEQUENCE [LARGE SCALE GENOMIC DNA]</scope>
    <source>
        <strain evidence="5 6">LPB0068</strain>
    </source>
</reference>
<evidence type="ECO:0000256" key="3">
    <source>
        <dbReference type="ARBA" id="ARBA00023204"/>
    </source>
</evidence>
<dbReference type="STRING" id="1763538.LPB68_08625"/>
<evidence type="ECO:0000256" key="4">
    <source>
        <dbReference type="SAM" id="MobiDB-lite"/>
    </source>
</evidence>
<keyword evidence="3" id="KW-0234">DNA repair</keyword>
<evidence type="ECO:0000256" key="1">
    <source>
        <dbReference type="ARBA" id="ARBA00006638"/>
    </source>
</evidence>
<keyword evidence="2" id="KW-0227">DNA damage</keyword>
<comment type="caution">
    <text evidence="5">The sequence shown here is derived from an EMBL/GenBank/DDBJ whole genome shotgun (WGS) entry which is preliminary data.</text>
</comment>
<evidence type="ECO:0000256" key="2">
    <source>
        <dbReference type="ARBA" id="ARBA00022763"/>
    </source>
</evidence>
<proteinExistence type="inferred from homology"/>
<organism evidence="5 6">
    <name type="scientific">Paenibacillus crassostreae</name>
    <dbReference type="NCBI Taxonomy" id="1763538"/>
    <lineage>
        <taxon>Bacteria</taxon>
        <taxon>Bacillati</taxon>
        <taxon>Bacillota</taxon>
        <taxon>Bacilli</taxon>
        <taxon>Bacillales</taxon>
        <taxon>Paenibacillaceae</taxon>
        <taxon>Paenibacillus</taxon>
    </lineage>
</organism>
<dbReference type="Pfam" id="PF04098">
    <property type="entry name" value="Rad52_Rad22"/>
    <property type="match status" value="1"/>
</dbReference>
<accession>A0A167AGM6</accession>
<dbReference type="InterPro" id="IPR042525">
    <property type="entry name" value="Rad52_Rad59_Rad22_sf"/>
</dbReference>
<dbReference type="OrthoDB" id="2659885at2"/>
<evidence type="ECO:0000313" key="6">
    <source>
        <dbReference type="Proteomes" id="UP000077134"/>
    </source>
</evidence>
<feature type="region of interest" description="Disordered" evidence="4">
    <location>
        <begin position="162"/>
        <end position="185"/>
    </location>
</feature>
<comment type="similarity">
    <text evidence="1">Belongs to the RAD52 family.</text>
</comment>
<dbReference type="EMBL" id="LSFN01000044">
    <property type="protein sequence ID" value="OAB71000.1"/>
    <property type="molecule type" value="Genomic_DNA"/>
</dbReference>
<dbReference type="Gene3D" id="3.30.390.80">
    <property type="entry name" value="DNA repair protein Rad52/59/22"/>
    <property type="match status" value="1"/>
</dbReference>
<dbReference type="KEGG" id="pcx:LPB68_08625"/>
<dbReference type="Proteomes" id="UP000077134">
    <property type="component" value="Unassembled WGS sequence"/>
</dbReference>
<gene>
    <name evidence="5" type="ORF">PNBC_20775</name>
</gene>